<keyword evidence="4" id="KW-1005">Bacterial flagellum biogenesis</keyword>
<dbReference type="GO" id="GO:0045947">
    <property type="term" value="P:negative regulation of translational initiation"/>
    <property type="evidence" value="ECO:0007669"/>
    <property type="project" value="UniProtKB-UniRule"/>
</dbReference>
<dbReference type="HAMAP" id="MF_00167">
    <property type="entry name" value="CsrA"/>
    <property type="match status" value="1"/>
</dbReference>
<sequence length="87" mass="9679">MLVLSRKEGERLVIGDNITITINRISGNRVTIGVDAPREVRIVRGELTVFEEEPKVEAESLGSCAMPAMDLVHSARNRVSVYAKEER</sequence>
<dbReference type="Gene3D" id="2.60.40.4380">
    <property type="entry name" value="Translational regulator CsrA"/>
    <property type="match status" value="1"/>
</dbReference>
<keyword evidence="6" id="KW-1185">Reference proteome</keyword>
<dbReference type="GO" id="GO:0048027">
    <property type="term" value="F:mRNA 5'-UTR binding"/>
    <property type="evidence" value="ECO:0007669"/>
    <property type="project" value="UniProtKB-UniRule"/>
</dbReference>
<comment type="subcellular location">
    <subcellularLocation>
        <location evidence="4">Cytoplasm</location>
    </subcellularLocation>
</comment>
<dbReference type="EMBL" id="CP036261">
    <property type="protein sequence ID" value="QDS87149.1"/>
    <property type="molecule type" value="Genomic_DNA"/>
</dbReference>
<dbReference type="GO" id="GO:0005829">
    <property type="term" value="C:cytosol"/>
    <property type="evidence" value="ECO:0007669"/>
    <property type="project" value="TreeGrafter"/>
</dbReference>
<dbReference type="GO" id="GO:0006109">
    <property type="term" value="P:regulation of carbohydrate metabolic process"/>
    <property type="evidence" value="ECO:0007669"/>
    <property type="project" value="InterPro"/>
</dbReference>
<evidence type="ECO:0000313" key="5">
    <source>
        <dbReference type="EMBL" id="QDS87149.1"/>
    </source>
</evidence>
<comment type="subunit">
    <text evidence="4">Homodimer; the beta-strands of each monomer intercalate to form a hydrophobic core, while the alpha-helices form wings that extend away from the core.</text>
</comment>
<dbReference type="RefSeq" id="WP_145124059.1">
    <property type="nucleotide sequence ID" value="NZ_CP036261.1"/>
</dbReference>
<dbReference type="PANTHER" id="PTHR34984:SF1">
    <property type="entry name" value="CARBON STORAGE REGULATOR"/>
    <property type="match status" value="1"/>
</dbReference>
<dbReference type="AlphaFoldDB" id="A0A517LX10"/>
<organism evidence="5 6">
    <name type="scientific">Rosistilla ulvae</name>
    <dbReference type="NCBI Taxonomy" id="1930277"/>
    <lineage>
        <taxon>Bacteria</taxon>
        <taxon>Pseudomonadati</taxon>
        <taxon>Planctomycetota</taxon>
        <taxon>Planctomycetia</taxon>
        <taxon>Pirellulales</taxon>
        <taxon>Pirellulaceae</taxon>
        <taxon>Rosistilla</taxon>
    </lineage>
</organism>
<dbReference type="InterPro" id="IPR036107">
    <property type="entry name" value="CsrA_sf"/>
</dbReference>
<evidence type="ECO:0000256" key="2">
    <source>
        <dbReference type="ARBA" id="ARBA00022845"/>
    </source>
</evidence>
<dbReference type="Proteomes" id="UP000319557">
    <property type="component" value="Chromosome"/>
</dbReference>
<dbReference type="PANTHER" id="PTHR34984">
    <property type="entry name" value="CARBON STORAGE REGULATOR"/>
    <property type="match status" value="1"/>
</dbReference>
<dbReference type="InterPro" id="IPR003751">
    <property type="entry name" value="CsrA"/>
</dbReference>
<name>A0A517LX10_9BACT</name>
<dbReference type="OrthoDB" id="289081at2"/>
<comment type="function">
    <text evidence="4">A translational regulator that binds mRNA to regulate translation initiation and/or mRNA stability. Usually binds in the 5'-UTR at or near the Shine-Dalgarno sequence preventing ribosome-binding, thus repressing translation. Its main target seems to be the major flagellin gene, while its function is anatagonized by FliW.</text>
</comment>
<dbReference type="KEGG" id="ruv:EC9_13250"/>
<dbReference type="SUPFAM" id="SSF117130">
    <property type="entry name" value="CsrA-like"/>
    <property type="match status" value="1"/>
</dbReference>
<protein>
    <recommendedName>
        <fullName evidence="4">Translational regulator CsrA</fullName>
    </recommendedName>
</protein>
<keyword evidence="4" id="KW-0678">Repressor</keyword>
<dbReference type="GO" id="GO:1902208">
    <property type="term" value="P:regulation of bacterial-type flagellum assembly"/>
    <property type="evidence" value="ECO:0007669"/>
    <property type="project" value="UniProtKB-UniRule"/>
</dbReference>
<dbReference type="GO" id="GO:0006402">
    <property type="term" value="P:mRNA catabolic process"/>
    <property type="evidence" value="ECO:0007669"/>
    <property type="project" value="InterPro"/>
</dbReference>
<reference evidence="5 6" key="1">
    <citation type="submission" date="2019-02" db="EMBL/GenBank/DDBJ databases">
        <title>Deep-cultivation of Planctomycetes and their phenomic and genomic characterization uncovers novel biology.</title>
        <authorList>
            <person name="Wiegand S."/>
            <person name="Jogler M."/>
            <person name="Boedeker C."/>
            <person name="Pinto D."/>
            <person name="Vollmers J."/>
            <person name="Rivas-Marin E."/>
            <person name="Kohn T."/>
            <person name="Peeters S.H."/>
            <person name="Heuer A."/>
            <person name="Rast P."/>
            <person name="Oberbeckmann S."/>
            <person name="Bunk B."/>
            <person name="Jeske O."/>
            <person name="Meyerdierks A."/>
            <person name="Storesund J.E."/>
            <person name="Kallscheuer N."/>
            <person name="Luecker S."/>
            <person name="Lage O.M."/>
            <person name="Pohl T."/>
            <person name="Merkel B.J."/>
            <person name="Hornburger P."/>
            <person name="Mueller R.-W."/>
            <person name="Bruemmer F."/>
            <person name="Labrenz M."/>
            <person name="Spormann A.M."/>
            <person name="Op den Camp H."/>
            <person name="Overmann J."/>
            <person name="Amann R."/>
            <person name="Jetten M.S.M."/>
            <person name="Mascher T."/>
            <person name="Medema M.H."/>
            <person name="Devos D.P."/>
            <person name="Kaster A.-K."/>
            <person name="Ovreas L."/>
            <person name="Rohde M."/>
            <person name="Galperin M.Y."/>
            <person name="Jogler C."/>
        </authorList>
    </citation>
    <scope>NUCLEOTIDE SEQUENCE [LARGE SCALE GENOMIC DNA]</scope>
    <source>
        <strain evidence="5 6">EC9</strain>
    </source>
</reference>
<evidence type="ECO:0000313" key="6">
    <source>
        <dbReference type="Proteomes" id="UP000319557"/>
    </source>
</evidence>
<comment type="similarity">
    <text evidence="4">Belongs to the CsrA/RsmA family.</text>
</comment>
<keyword evidence="1 4" id="KW-0963">Cytoplasm</keyword>
<keyword evidence="3 4" id="KW-0694">RNA-binding</keyword>
<dbReference type="GO" id="GO:0044781">
    <property type="term" value="P:bacterial-type flagellum organization"/>
    <property type="evidence" value="ECO:0007669"/>
    <property type="project" value="UniProtKB-KW"/>
</dbReference>
<evidence type="ECO:0000256" key="3">
    <source>
        <dbReference type="ARBA" id="ARBA00022884"/>
    </source>
</evidence>
<proteinExistence type="inferred from homology"/>
<evidence type="ECO:0000256" key="1">
    <source>
        <dbReference type="ARBA" id="ARBA00022490"/>
    </source>
</evidence>
<dbReference type="Pfam" id="PF02599">
    <property type="entry name" value="CsrA"/>
    <property type="match status" value="1"/>
</dbReference>
<evidence type="ECO:0000256" key="4">
    <source>
        <dbReference type="HAMAP-Rule" id="MF_00167"/>
    </source>
</evidence>
<accession>A0A517LX10</accession>
<keyword evidence="2 4" id="KW-0810">Translation regulation</keyword>
<gene>
    <name evidence="4 5" type="primary">csrA</name>
    <name evidence="5" type="ORF">EC9_13250</name>
</gene>